<dbReference type="Proteomes" id="UP000465846">
    <property type="component" value="Chromosome"/>
</dbReference>
<gene>
    <name evidence="2" type="primary">phnG</name>
    <name evidence="2" type="ORF">G3I44_08145</name>
</gene>
<dbReference type="EMBL" id="CP048739">
    <property type="protein sequence ID" value="QIB74261.1"/>
    <property type="molecule type" value="Genomic_DNA"/>
</dbReference>
<evidence type="ECO:0000313" key="2">
    <source>
        <dbReference type="EMBL" id="QIB74261.1"/>
    </source>
</evidence>
<keyword evidence="2" id="KW-0456">Lyase</keyword>
<protein>
    <submittedName>
        <fullName evidence="2">Phosphonate C-P lyase system protein PhnG</fullName>
    </submittedName>
</protein>
<sequence length="148" mass="16625">MPDLTDRTERFELIAACDDSTLVELAEDVLDGETPLKIVQEPKPQLLMHRVREPVERRPFNLGEVLVTAAEVSFAGERGFAMVAGKAETKAVSGAIVDAAVEADHDATERICTRLREAHTDREATRRRQWNESRATTVQFETMEDEDE</sequence>
<dbReference type="InterPro" id="IPR009609">
    <property type="entry name" value="Phosphonate_metab_PhnG"/>
</dbReference>
<accession>A0A6C0UIY4</accession>
<dbReference type="GO" id="GO:0016829">
    <property type="term" value="F:lyase activity"/>
    <property type="evidence" value="ECO:0007669"/>
    <property type="project" value="UniProtKB-KW"/>
</dbReference>
<dbReference type="AlphaFoldDB" id="A0A6C0UIY4"/>
<evidence type="ECO:0000256" key="1">
    <source>
        <dbReference type="SAM" id="MobiDB-lite"/>
    </source>
</evidence>
<dbReference type="RefSeq" id="WP_163486197.1">
    <property type="nucleotide sequence ID" value="NZ_CP048739.1"/>
</dbReference>
<feature type="region of interest" description="Disordered" evidence="1">
    <location>
        <begin position="120"/>
        <end position="148"/>
    </location>
</feature>
<reference evidence="2 3" key="1">
    <citation type="submission" date="2020-02" db="EMBL/GenBank/DDBJ databases">
        <title>Whole genome sequence of Halogeometricum borinquense strain wsp4.</title>
        <authorList>
            <person name="Verma D.K."/>
            <person name="Gopal K."/>
            <person name="Prasad E.S."/>
        </authorList>
    </citation>
    <scope>NUCLEOTIDE SEQUENCE [LARGE SCALE GENOMIC DNA]</scope>
    <source>
        <strain evidence="3">wsp4</strain>
    </source>
</reference>
<evidence type="ECO:0000313" key="3">
    <source>
        <dbReference type="Proteomes" id="UP000465846"/>
    </source>
</evidence>
<proteinExistence type="predicted"/>
<organism evidence="2 3">
    <name type="scientific">Halogeometricum borinquense</name>
    <dbReference type="NCBI Taxonomy" id="60847"/>
    <lineage>
        <taxon>Archaea</taxon>
        <taxon>Methanobacteriati</taxon>
        <taxon>Methanobacteriota</taxon>
        <taxon>Stenosarchaea group</taxon>
        <taxon>Halobacteria</taxon>
        <taxon>Halobacteriales</taxon>
        <taxon>Haloferacaceae</taxon>
        <taxon>Halogeometricum</taxon>
    </lineage>
</organism>
<feature type="compositionally biased region" description="Basic and acidic residues" evidence="1">
    <location>
        <begin position="120"/>
        <end position="131"/>
    </location>
</feature>
<name>A0A6C0UIY4_9EURY</name>
<dbReference type="GO" id="GO:0019634">
    <property type="term" value="P:organic phosphonate metabolic process"/>
    <property type="evidence" value="ECO:0007669"/>
    <property type="project" value="InterPro"/>
</dbReference>
<dbReference type="Pfam" id="PF06754">
    <property type="entry name" value="PhnG"/>
    <property type="match status" value="1"/>
</dbReference>
<dbReference type="GeneID" id="44079364"/>
<dbReference type="NCBIfam" id="TIGR03293">
    <property type="entry name" value="PhnG_redo"/>
    <property type="match status" value="1"/>
</dbReference>
<dbReference type="GO" id="GO:0015716">
    <property type="term" value="P:organic phosphonate transport"/>
    <property type="evidence" value="ECO:0007669"/>
    <property type="project" value="InterPro"/>
</dbReference>